<feature type="domain" description="HTH myb-type" evidence="3">
    <location>
        <begin position="1"/>
        <end position="53"/>
    </location>
</feature>
<dbReference type="GO" id="GO:0004672">
    <property type="term" value="F:protein kinase activity"/>
    <property type="evidence" value="ECO:0007669"/>
    <property type="project" value="InterPro"/>
</dbReference>
<dbReference type="PROSITE" id="PS50011">
    <property type="entry name" value="PROTEIN_KINASE_DOM"/>
    <property type="match status" value="1"/>
</dbReference>
<dbReference type="PROSITE" id="PS51294">
    <property type="entry name" value="HTH_MYB"/>
    <property type="match status" value="1"/>
</dbReference>
<dbReference type="InterPro" id="IPR009057">
    <property type="entry name" value="Homeodomain-like_sf"/>
</dbReference>
<dbReference type="SUPFAM" id="SSF56112">
    <property type="entry name" value="Protein kinase-like (PK-like)"/>
    <property type="match status" value="1"/>
</dbReference>
<dbReference type="SMART" id="SM00717">
    <property type="entry name" value="SANT"/>
    <property type="match status" value="1"/>
</dbReference>
<dbReference type="InterPro" id="IPR017441">
    <property type="entry name" value="Protein_kinase_ATP_BS"/>
</dbReference>
<feature type="domain" description="Protein kinase" evidence="2">
    <location>
        <begin position="113"/>
        <end position="152"/>
    </location>
</feature>
<dbReference type="Pfam" id="PF00249">
    <property type="entry name" value="Myb_DNA-binding"/>
    <property type="match status" value="1"/>
</dbReference>
<evidence type="ECO:0000259" key="3">
    <source>
        <dbReference type="PROSITE" id="PS51294"/>
    </source>
</evidence>
<name>A0A0G4HDB9_9ALVE</name>
<dbReference type="SUPFAM" id="SSF46689">
    <property type="entry name" value="Homeodomain-like"/>
    <property type="match status" value="1"/>
</dbReference>
<protein>
    <recommendedName>
        <fullName evidence="5">Myb-like domain-containing protein</fullName>
    </recommendedName>
</protein>
<dbReference type="EMBL" id="CDMZ01002358">
    <property type="protein sequence ID" value="CEM42011.1"/>
    <property type="molecule type" value="Genomic_DNA"/>
</dbReference>
<dbReference type="GO" id="GO:0005524">
    <property type="term" value="F:ATP binding"/>
    <property type="evidence" value="ECO:0007669"/>
    <property type="project" value="UniProtKB-UniRule"/>
</dbReference>
<evidence type="ECO:0008006" key="5">
    <source>
        <dbReference type="Google" id="ProtNLM"/>
    </source>
</evidence>
<dbReference type="InterPro" id="IPR011009">
    <property type="entry name" value="Kinase-like_dom_sf"/>
</dbReference>
<evidence type="ECO:0000259" key="2">
    <source>
        <dbReference type="PROSITE" id="PS50011"/>
    </source>
</evidence>
<dbReference type="InterPro" id="IPR000719">
    <property type="entry name" value="Prot_kinase_dom"/>
</dbReference>
<dbReference type="Gene3D" id="3.30.200.20">
    <property type="entry name" value="Phosphorylase Kinase, domain 1"/>
    <property type="match status" value="1"/>
</dbReference>
<keyword evidence="1" id="KW-0067">ATP-binding</keyword>
<feature type="binding site" evidence="1">
    <location>
        <position position="142"/>
    </location>
    <ligand>
        <name>ATP</name>
        <dbReference type="ChEBI" id="CHEBI:30616"/>
    </ligand>
</feature>
<proteinExistence type="predicted"/>
<dbReference type="VEuPathDB" id="CryptoDB:Cvel_26446"/>
<sequence>MSILRWTPQEQRELLRLWKEHGGDFTAIHKQMGTQRTPTALKAKFLSLTKPVILSLGTRLSSVEGGEALALEAAASPDTSKGLRVLAVEELLQGSPLDLEALLAPAPLSVDSFVVAGVLGRGGFGKVLRVLHTDTGDAFALKVQTKKDVKSE</sequence>
<dbReference type="InterPro" id="IPR017930">
    <property type="entry name" value="Myb_dom"/>
</dbReference>
<dbReference type="CDD" id="cd00167">
    <property type="entry name" value="SANT"/>
    <property type="match status" value="1"/>
</dbReference>
<evidence type="ECO:0000256" key="1">
    <source>
        <dbReference type="PROSITE-ProRule" id="PRU10141"/>
    </source>
</evidence>
<reference evidence="4" key="1">
    <citation type="submission" date="2014-11" db="EMBL/GenBank/DDBJ databases">
        <authorList>
            <person name="Otto D Thomas"/>
            <person name="Naeem Raeece"/>
        </authorList>
    </citation>
    <scope>NUCLEOTIDE SEQUENCE</scope>
</reference>
<dbReference type="InterPro" id="IPR001005">
    <property type="entry name" value="SANT/Myb"/>
</dbReference>
<dbReference type="PROSITE" id="PS00107">
    <property type="entry name" value="PROTEIN_KINASE_ATP"/>
    <property type="match status" value="1"/>
</dbReference>
<keyword evidence="1" id="KW-0547">Nucleotide-binding</keyword>
<accession>A0A0G4HDB9</accession>
<evidence type="ECO:0000313" key="4">
    <source>
        <dbReference type="EMBL" id="CEM42011.1"/>
    </source>
</evidence>
<dbReference type="Gene3D" id="1.10.10.60">
    <property type="entry name" value="Homeodomain-like"/>
    <property type="match status" value="1"/>
</dbReference>
<dbReference type="AlphaFoldDB" id="A0A0G4HDB9"/>
<gene>
    <name evidence="4" type="ORF">Cvel_26446</name>
</gene>
<organism evidence="4">
    <name type="scientific">Chromera velia CCMP2878</name>
    <dbReference type="NCBI Taxonomy" id="1169474"/>
    <lineage>
        <taxon>Eukaryota</taxon>
        <taxon>Sar</taxon>
        <taxon>Alveolata</taxon>
        <taxon>Colpodellida</taxon>
        <taxon>Chromeraceae</taxon>
        <taxon>Chromera</taxon>
    </lineage>
</organism>